<gene>
    <name evidence="1" type="primary">LOC619573</name>
    <name evidence="1" type="ORF">rCG_32913</name>
</gene>
<dbReference type="AlphaFoldDB" id="A6HKG4"/>
<proteinExistence type="predicted"/>
<name>A6HKG4_RAT</name>
<dbReference type="EMBL" id="CH473948">
    <property type="protein sequence ID" value="EDM06519.1"/>
    <property type="molecule type" value="Genomic_DNA"/>
</dbReference>
<protein>
    <submittedName>
        <fullName evidence="1">Uncharacterized protein</fullName>
    </submittedName>
</protein>
<accession>A6HKG4</accession>
<sequence>MFAEDSGSYWVCWQGMWERILYWNSNSKANSAMRSEAVAVKHTCTQHNPEIPRRAPAGLMDGVLLKQNMY</sequence>
<dbReference type="Proteomes" id="UP000234681">
    <property type="component" value="Chromosome 10"/>
</dbReference>
<evidence type="ECO:0000313" key="2">
    <source>
        <dbReference type="Proteomes" id="UP000234681"/>
    </source>
</evidence>
<evidence type="ECO:0000313" key="1">
    <source>
        <dbReference type="EMBL" id="EDM06519.1"/>
    </source>
</evidence>
<organism evidence="1 2">
    <name type="scientific">Rattus norvegicus</name>
    <name type="common">Rat</name>
    <dbReference type="NCBI Taxonomy" id="10116"/>
    <lineage>
        <taxon>Eukaryota</taxon>
        <taxon>Metazoa</taxon>
        <taxon>Chordata</taxon>
        <taxon>Craniata</taxon>
        <taxon>Vertebrata</taxon>
        <taxon>Euteleostomi</taxon>
        <taxon>Mammalia</taxon>
        <taxon>Eutheria</taxon>
        <taxon>Euarchontoglires</taxon>
        <taxon>Glires</taxon>
        <taxon>Rodentia</taxon>
        <taxon>Myomorpha</taxon>
        <taxon>Muroidea</taxon>
        <taxon>Muridae</taxon>
        <taxon>Murinae</taxon>
        <taxon>Rattus</taxon>
    </lineage>
</organism>
<reference evidence="1 2" key="1">
    <citation type="submission" date="2005-07" db="EMBL/GenBank/DDBJ databases">
        <authorList>
            <person name="Mural R.J."/>
            <person name="Li P.W."/>
            <person name="Adams M.D."/>
            <person name="Amanatides P.G."/>
            <person name="Baden-Tillson H."/>
            <person name="Barnstead M."/>
            <person name="Chin S.H."/>
            <person name="Dew I."/>
            <person name="Evans C.A."/>
            <person name="Ferriera S."/>
            <person name="Flanigan M."/>
            <person name="Fosler C."/>
            <person name="Glodek A."/>
            <person name="Gu Z."/>
            <person name="Holt R.A."/>
            <person name="Jennings D."/>
            <person name="Kraft C.L."/>
            <person name="Lu F."/>
            <person name="Nguyen T."/>
            <person name="Nusskern D.R."/>
            <person name="Pfannkoch C.M."/>
            <person name="Sitter C."/>
            <person name="Sutton G.G."/>
            <person name="Venter J.C."/>
            <person name="Wang Z."/>
            <person name="Woodage T."/>
            <person name="Zheng X.H."/>
            <person name="Zhong F."/>
        </authorList>
    </citation>
    <scope>NUCLEOTIDE SEQUENCE [LARGE SCALE GENOMIC DNA]</scope>
    <source>
        <strain>BN</strain>
        <strain evidence="2">Sprague-Dawley</strain>
    </source>
</reference>